<proteinExistence type="predicted"/>
<name>A0ABW5ZHI1_9BACL</name>
<dbReference type="Proteomes" id="UP001597561">
    <property type="component" value="Unassembled WGS sequence"/>
</dbReference>
<protein>
    <recommendedName>
        <fullName evidence="3">DUF4145 domain-containing protein</fullName>
    </recommendedName>
</protein>
<sequence>MGVNQSFHPPVFSLSVLAEKLLEEFLTEKEYRFYAYSEKIETWFSYTVYLLKATAYRRYSLSVKEERYLSALTSQVIVLGCSTSYLTCLISQLGNEAEHYLKKHAHQIHYSPKEVLSIIEIVRQFITRCHTIIECKENIVLMPPAAYRQTVSTVAD</sequence>
<evidence type="ECO:0000313" key="2">
    <source>
        <dbReference type="Proteomes" id="UP001597561"/>
    </source>
</evidence>
<evidence type="ECO:0000313" key="1">
    <source>
        <dbReference type="EMBL" id="MFD2911776.1"/>
    </source>
</evidence>
<evidence type="ECO:0008006" key="3">
    <source>
        <dbReference type="Google" id="ProtNLM"/>
    </source>
</evidence>
<comment type="caution">
    <text evidence="1">The sequence shown here is derived from an EMBL/GenBank/DDBJ whole genome shotgun (WGS) entry which is preliminary data.</text>
</comment>
<reference evidence="2" key="1">
    <citation type="journal article" date="2019" name="Int. J. Syst. Evol. Microbiol.">
        <title>The Global Catalogue of Microorganisms (GCM) 10K type strain sequencing project: providing services to taxonomists for standard genome sequencing and annotation.</title>
        <authorList>
            <consortium name="The Broad Institute Genomics Platform"/>
            <consortium name="The Broad Institute Genome Sequencing Center for Infectious Disease"/>
            <person name="Wu L."/>
            <person name="Ma J."/>
        </authorList>
    </citation>
    <scope>NUCLEOTIDE SEQUENCE [LARGE SCALE GENOMIC DNA]</scope>
    <source>
        <strain evidence="2">KCTC 13528</strain>
    </source>
</reference>
<accession>A0ABW5ZHI1</accession>
<keyword evidence="2" id="KW-1185">Reference proteome</keyword>
<gene>
    <name evidence="1" type="ORF">ACFS5P_07790</name>
</gene>
<dbReference type="EMBL" id="JBHUPG010000012">
    <property type="protein sequence ID" value="MFD2911776.1"/>
    <property type="molecule type" value="Genomic_DNA"/>
</dbReference>
<dbReference type="RefSeq" id="WP_204729536.1">
    <property type="nucleotide sequence ID" value="NZ_JAFBDK010000008.1"/>
</dbReference>
<organism evidence="1 2">
    <name type="scientific">Jeotgalibacillus terrae</name>
    <dbReference type="NCBI Taxonomy" id="587735"/>
    <lineage>
        <taxon>Bacteria</taxon>
        <taxon>Bacillati</taxon>
        <taxon>Bacillota</taxon>
        <taxon>Bacilli</taxon>
        <taxon>Bacillales</taxon>
        <taxon>Caryophanaceae</taxon>
        <taxon>Jeotgalibacillus</taxon>
    </lineage>
</organism>